<dbReference type="UniPathway" id="UPA00034">
    <property type="reaction ID" value="UER00021"/>
</dbReference>
<dbReference type="GO" id="GO:0009014">
    <property type="term" value="F:succinyl-diaminopimelate desuccinylase activity"/>
    <property type="evidence" value="ECO:0007669"/>
    <property type="project" value="UniProtKB-EC"/>
</dbReference>
<keyword evidence="8" id="KW-0479">Metal-binding</keyword>
<protein>
    <recommendedName>
        <fullName evidence="6">Probable succinyl-diaminopimelate desuccinylase</fullName>
        <ecNumber evidence="5">3.5.1.18</ecNumber>
    </recommendedName>
</protein>
<dbReference type="Gene3D" id="3.30.70.360">
    <property type="match status" value="1"/>
</dbReference>
<dbReference type="InterPro" id="IPR002933">
    <property type="entry name" value="Peptidase_M20"/>
</dbReference>
<dbReference type="AlphaFoldDB" id="A0A0R1GVC6"/>
<comment type="similarity">
    <text evidence="4">Belongs to the peptidase M20A family.</text>
</comment>
<keyword evidence="10" id="KW-0862">Zinc</keyword>
<evidence type="ECO:0000256" key="9">
    <source>
        <dbReference type="ARBA" id="ARBA00022801"/>
    </source>
</evidence>
<dbReference type="EMBL" id="AZCV01000004">
    <property type="protein sequence ID" value="KRK37609.1"/>
    <property type="molecule type" value="Genomic_DNA"/>
</dbReference>
<evidence type="ECO:0000256" key="8">
    <source>
        <dbReference type="ARBA" id="ARBA00022723"/>
    </source>
</evidence>
<organism evidence="16 17">
    <name type="scientific">Amylolactobacillus amylotrophicus DSM 20534</name>
    <dbReference type="NCBI Taxonomy" id="1423722"/>
    <lineage>
        <taxon>Bacteria</taxon>
        <taxon>Bacillati</taxon>
        <taxon>Bacillota</taxon>
        <taxon>Bacilli</taxon>
        <taxon>Lactobacillales</taxon>
        <taxon>Lactobacillaceae</taxon>
        <taxon>Amylolactobacillus</taxon>
    </lineage>
</organism>
<sequence length="380" mass="41135">MNKAERIQIFQDILAIKSVNGNEGEVTEYLAQLMAQHGIKSELFEERPGRKSIVAELGAGTDPRVLGLSGHADTVTVPDESKWTYPPFAGTVIEDRIYGRGAADMKGGLAAIVIALIELQDAGTLPAGRVRLLGTVGEEYDAYGAKDLTARGFSADLTGLIITEPTEGNITYAHAGALNYRVKSYGQTVHSSTPEKGINAIYNLARYVTAEQTLFESVPVDPALGKIAHSLTIISGGDQINSIPEYAEVAGNIRPTPTFSNHAVIDLIQAKLTELNQIDGVKLELEVIHSFLPVATPKNDPFLRFVQEVGTRYFGKEPVLQVELGGTDASDFVMKNENLPVAIFGNNSFGTSHQVDEYTDIKSYFALIDSLKEIALSYFA</sequence>
<evidence type="ECO:0000256" key="7">
    <source>
        <dbReference type="ARBA" id="ARBA00022605"/>
    </source>
</evidence>
<evidence type="ECO:0000256" key="14">
    <source>
        <dbReference type="ARBA" id="ARBA00051301"/>
    </source>
</evidence>
<gene>
    <name evidence="16" type="ORF">FC62_GL001222</name>
</gene>
<dbReference type="InterPro" id="IPR011650">
    <property type="entry name" value="Peptidase_M20_dimer"/>
</dbReference>
<evidence type="ECO:0000256" key="5">
    <source>
        <dbReference type="ARBA" id="ARBA00011921"/>
    </source>
</evidence>
<dbReference type="NCBIfam" id="NF006365">
    <property type="entry name" value="PRK08588.1"/>
    <property type="match status" value="1"/>
</dbReference>
<evidence type="ECO:0000259" key="15">
    <source>
        <dbReference type="Pfam" id="PF07687"/>
    </source>
</evidence>
<dbReference type="PANTHER" id="PTHR43808">
    <property type="entry name" value="ACETYLORNITHINE DEACETYLASE"/>
    <property type="match status" value="1"/>
</dbReference>
<dbReference type="InterPro" id="IPR001261">
    <property type="entry name" value="ArgE/DapE_CS"/>
</dbReference>
<dbReference type="RefSeq" id="WP_075362800.1">
    <property type="nucleotide sequence ID" value="NZ_AZCV01000004.1"/>
</dbReference>
<evidence type="ECO:0000256" key="11">
    <source>
        <dbReference type="ARBA" id="ARBA00022915"/>
    </source>
</evidence>
<keyword evidence="13" id="KW-0170">Cobalt</keyword>
<dbReference type="NCBIfam" id="TIGR01910">
    <property type="entry name" value="DapE-ArgE"/>
    <property type="match status" value="1"/>
</dbReference>
<dbReference type="CDD" id="cd08659">
    <property type="entry name" value="M20_ArgE_DapE-like"/>
    <property type="match status" value="1"/>
</dbReference>
<evidence type="ECO:0000256" key="1">
    <source>
        <dbReference type="ARBA" id="ARBA00001941"/>
    </source>
</evidence>
<dbReference type="GO" id="GO:0009089">
    <property type="term" value="P:lysine biosynthetic process via diaminopimelate"/>
    <property type="evidence" value="ECO:0007669"/>
    <property type="project" value="UniProtKB-UniPathway"/>
</dbReference>
<comment type="catalytic activity">
    <reaction evidence="14">
        <text>N-succinyl-(2S,6S)-2,6-diaminopimelate + H2O = (2S,6S)-2,6-diaminopimelate + succinate</text>
        <dbReference type="Rhea" id="RHEA:22608"/>
        <dbReference type="ChEBI" id="CHEBI:15377"/>
        <dbReference type="ChEBI" id="CHEBI:30031"/>
        <dbReference type="ChEBI" id="CHEBI:57609"/>
        <dbReference type="ChEBI" id="CHEBI:58087"/>
        <dbReference type="EC" id="3.5.1.18"/>
    </reaction>
</comment>
<dbReference type="SUPFAM" id="SSF55031">
    <property type="entry name" value="Bacterial exopeptidase dimerisation domain"/>
    <property type="match status" value="1"/>
</dbReference>
<keyword evidence="9" id="KW-0378">Hydrolase</keyword>
<dbReference type="SUPFAM" id="SSF53187">
    <property type="entry name" value="Zn-dependent exopeptidases"/>
    <property type="match status" value="1"/>
</dbReference>
<dbReference type="InterPro" id="IPR036264">
    <property type="entry name" value="Bact_exopeptidase_dim_dom"/>
</dbReference>
<dbReference type="PATRIC" id="fig|1423722.3.peg.1246"/>
<keyword evidence="11" id="KW-0220">Diaminopimelate biosynthesis</keyword>
<dbReference type="GO" id="GO:0046872">
    <property type="term" value="F:metal ion binding"/>
    <property type="evidence" value="ECO:0007669"/>
    <property type="project" value="UniProtKB-KW"/>
</dbReference>
<dbReference type="PANTHER" id="PTHR43808:SF8">
    <property type="entry name" value="PEPTIDASE M20 DIMERISATION DOMAIN-CONTAINING PROTEIN"/>
    <property type="match status" value="1"/>
</dbReference>
<dbReference type="GO" id="GO:0019877">
    <property type="term" value="P:diaminopimelate biosynthetic process"/>
    <property type="evidence" value="ECO:0007669"/>
    <property type="project" value="UniProtKB-KW"/>
</dbReference>
<dbReference type="PROSITE" id="PS00758">
    <property type="entry name" value="ARGE_DAPE_CPG2_1"/>
    <property type="match status" value="1"/>
</dbReference>
<evidence type="ECO:0000256" key="2">
    <source>
        <dbReference type="ARBA" id="ARBA00001947"/>
    </source>
</evidence>
<evidence type="ECO:0000256" key="4">
    <source>
        <dbReference type="ARBA" id="ARBA00006247"/>
    </source>
</evidence>
<dbReference type="Pfam" id="PF01546">
    <property type="entry name" value="Peptidase_M20"/>
    <property type="match status" value="1"/>
</dbReference>
<evidence type="ECO:0000256" key="12">
    <source>
        <dbReference type="ARBA" id="ARBA00023154"/>
    </source>
</evidence>
<dbReference type="Gene3D" id="3.40.630.10">
    <property type="entry name" value="Zn peptidases"/>
    <property type="match status" value="2"/>
</dbReference>
<dbReference type="InterPro" id="IPR050072">
    <property type="entry name" value="Peptidase_M20A"/>
</dbReference>
<proteinExistence type="inferred from homology"/>
<dbReference type="Proteomes" id="UP000050909">
    <property type="component" value="Unassembled WGS sequence"/>
</dbReference>
<feature type="domain" description="Peptidase M20 dimerisation" evidence="15">
    <location>
        <begin position="172"/>
        <end position="276"/>
    </location>
</feature>
<comment type="pathway">
    <text evidence="3">Amino-acid biosynthesis; L-lysine biosynthesis via DAP pathway; LL-2,6-diaminopimelate from (S)-tetrahydrodipicolinate (succinylase route): step 3/3.</text>
</comment>
<evidence type="ECO:0000256" key="13">
    <source>
        <dbReference type="ARBA" id="ARBA00023285"/>
    </source>
</evidence>
<dbReference type="EC" id="3.5.1.18" evidence="5"/>
<keyword evidence="12" id="KW-0457">Lysine biosynthesis</keyword>
<evidence type="ECO:0000313" key="17">
    <source>
        <dbReference type="Proteomes" id="UP000050909"/>
    </source>
</evidence>
<accession>A0A0R1GVC6</accession>
<reference evidence="16 17" key="1">
    <citation type="journal article" date="2015" name="Genome Announc.">
        <title>Expanding the biotechnology potential of lactobacilli through comparative genomics of 213 strains and associated genera.</title>
        <authorList>
            <person name="Sun Z."/>
            <person name="Harris H.M."/>
            <person name="McCann A."/>
            <person name="Guo C."/>
            <person name="Argimon S."/>
            <person name="Zhang W."/>
            <person name="Yang X."/>
            <person name="Jeffery I.B."/>
            <person name="Cooney J.C."/>
            <person name="Kagawa T.F."/>
            <person name="Liu W."/>
            <person name="Song Y."/>
            <person name="Salvetti E."/>
            <person name="Wrobel A."/>
            <person name="Rasinkangas P."/>
            <person name="Parkhill J."/>
            <person name="Rea M.C."/>
            <person name="O'Sullivan O."/>
            <person name="Ritari J."/>
            <person name="Douillard F.P."/>
            <person name="Paul Ross R."/>
            <person name="Yang R."/>
            <person name="Briner A.E."/>
            <person name="Felis G.E."/>
            <person name="de Vos W.M."/>
            <person name="Barrangou R."/>
            <person name="Klaenhammer T.R."/>
            <person name="Caufield P.W."/>
            <person name="Cui Y."/>
            <person name="Zhang H."/>
            <person name="O'Toole P.W."/>
        </authorList>
    </citation>
    <scope>NUCLEOTIDE SEQUENCE [LARGE SCALE GENOMIC DNA]</scope>
    <source>
        <strain evidence="16 17">DSM 20534</strain>
    </source>
</reference>
<evidence type="ECO:0000256" key="6">
    <source>
        <dbReference type="ARBA" id="ARBA00016853"/>
    </source>
</evidence>
<evidence type="ECO:0000256" key="3">
    <source>
        <dbReference type="ARBA" id="ARBA00005130"/>
    </source>
</evidence>
<evidence type="ECO:0000313" key="16">
    <source>
        <dbReference type="EMBL" id="KRK37609.1"/>
    </source>
</evidence>
<dbReference type="Pfam" id="PF07687">
    <property type="entry name" value="M20_dimer"/>
    <property type="match status" value="1"/>
</dbReference>
<name>A0A0R1GVC6_9LACO</name>
<comment type="caution">
    <text evidence="16">The sequence shown here is derived from an EMBL/GenBank/DDBJ whole genome shotgun (WGS) entry which is preliminary data.</text>
</comment>
<keyword evidence="17" id="KW-1185">Reference proteome</keyword>
<keyword evidence="7" id="KW-0028">Amino-acid biosynthesis</keyword>
<evidence type="ECO:0000256" key="10">
    <source>
        <dbReference type="ARBA" id="ARBA00022833"/>
    </source>
</evidence>
<comment type="cofactor">
    <cofactor evidence="2">
        <name>Zn(2+)</name>
        <dbReference type="ChEBI" id="CHEBI:29105"/>
    </cofactor>
</comment>
<comment type="cofactor">
    <cofactor evidence="1">
        <name>Co(2+)</name>
        <dbReference type="ChEBI" id="CHEBI:48828"/>
    </cofactor>
</comment>
<dbReference type="InterPro" id="IPR010182">
    <property type="entry name" value="ArgE/DapE"/>
</dbReference>